<reference evidence="3" key="3">
    <citation type="submission" date="2018-08" db="UniProtKB">
        <authorList>
            <consortium name="EnsemblPlants"/>
        </authorList>
    </citation>
    <scope>IDENTIFICATION</scope>
    <source>
        <strain evidence="3">cv. Bd21</strain>
    </source>
</reference>
<dbReference type="EMBL" id="CM000880">
    <property type="protein sequence ID" value="KQK17455.1"/>
    <property type="molecule type" value="Genomic_DNA"/>
</dbReference>
<dbReference type="AlphaFoldDB" id="A0A0Q3H3L2"/>
<keyword evidence="4" id="KW-1185">Reference proteome</keyword>
<evidence type="ECO:0000313" key="4">
    <source>
        <dbReference type="Proteomes" id="UP000008810"/>
    </source>
</evidence>
<reference evidence="2" key="2">
    <citation type="submission" date="2017-06" db="EMBL/GenBank/DDBJ databases">
        <title>WGS assembly of Brachypodium distachyon.</title>
        <authorList>
            <consortium name="The International Brachypodium Initiative"/>
            <person name="Lucas S."/>
            <person name="Harmon-Smith M."/>
            <person name="Lail K."/>
            <person name="Tice H."/>
            <person name="Grimwood J."/>
            <person name="Bruce D."/>
            <person name="Barry K."/>
            <person name="Shu S."/>
            <person name="Lindquist E."/>
            <person name="Wang M."/>
            <person name="Pitluck S."/>
            <person name="Vogel J.P."/>
            <person name="Garvin D.F."/>
            <person name="Mockler T.C."/>
            <person name="Schmutz J."/>
            <person name="Rokhsar D."/>
            <person name="Bevan M.W."/>
        </authorList>
    </citation>
    <scope>NUCLEOTIDE SEQUENCE</scope>
    <source>
        <strain evidence="2">Bd21</strain>
    </source>
</reference>
<protein>
    <submittedName>
        <fullName evidence="2 3">Uncharacterized protein</fullName>
    </submittedName>
</protein>
<reference evidence="2 3" key="1">
    <citation type="journal article" date="2010" name="Nature">
        <title>Genome sequencing and analysis of the model grass Brachypodium distachyon.</title>
        <authorList>
            <consortium name="International Brachypodium Initiative"/>
        </authorList>
    </citation>
    <scope>NUCLEOTIDE SEQUENCE [LARGE SCALE GENOMIC DNA]</scope>
    <source>
        <strain evidence="2 3">Bd21</strain>
    </source>
</reference>
<gene>
    <name evidence="2" type="ORF">BRADI_1g34543v3</name>
</gene>
<sequence length="119" mass="13647">MTCRAAGRRRWQSGQRGGGRERTGGVAAVMAKLWHPEKSRPGRRLGGWRSIMALARFGSLALLIWIDLDRIARVRVRDGREEAERGKEADRGVRARRMRGKEEIRDLDRIARVRVRDGM</sequence>
<organism evidence="2">
    <name type="scientific">Brachypodium distachyon</name>
    <name type="common">Purple false brome</name>
    <name type="synonym">Trachynia distachya</name>
    <dbReference type="NCBI Taxonomy" id="15368"/>
    <lineage>
        <taxon>Eukaryota</taxon>
        <taxon>Viridiplantae</taxon>
        <taxon>Streptophyta</taxon>
        <taxon>Embryophyta</taxon>
        <taxon>Tracheophyta</taxon>
        <taxon>Spermatophyta</taxon>
        <taxon>Magnoliopsida</taxon>
        <taxon>Liliopsida</taxon>
        <taxon>Poales</taxon>
        <taxon>Poaceae</taxon>
        <taxon>BOP clade</taxon>
        <taxon>Pooideae</taxon>
        <taxon>Stipodae</taxon>
        <taxon>Brachypodieae</taxon>
        <taxon>Brachypodium</taxon>
    </lineage>
</organism>
<proteinExistence type="predicted"/>
<evidence type="ECO:0000256" key="1">
    <source>
        <dbReference type="SAM" id="MobiDB-lite"/>
    </source>
</evidence>
<dbReference type="InParanoid" id="A0A0Q3H3L2"/>
<name>A0A0Q3H3L2_BRADI</name>
<evidence type="ECO:0000313" key="3">
    <source>
        <dbReference type="EnsemblPlants" id="KQK17455"/>
    </source>
</evidence>
<dbReference type="EnsemblPlants" id="KQK17455">
    <property type="protein sequence ID" value="KQK17455"/>
    <property type="gene ID" value="BRADI_1g34543v3"/>
</dbReference>
<dbReference type="Gramene" id="KQK17455">
    <property type="protein sequence ID" value="KQK17455"/>
    <property type="gene ID" value="BRADI_1g34543v3"/>
</dbReference>
<accession>A0A0Q3H3L2</accession>
<dbReference type="Proteomes" id="UP000008810">
    <property type="component" value="Chromosome 1"/>
</dbReference>
<feature type="region of interest" description="Disordered" evidence="1">
    <location>
        <begin position="1"/>
        <end position="23"/>
    </location>
</feature>
<feature type="compositionally biased region" description="Basic residues" evidence="1">
    <location>
        <begin position="1"/>
        <end position="11"/>
    </location>
</feature>
<evidence type="ECO:0000313" key="2">
    <source>
        <dbReference type="EMBL" id="KQK17455.1"/>
    </source>
</evidence>